<name>A0ABQ3LY50_9SPHN</name>
<evidence type="ECO:0000313" key="4">
    <source>
        <dbReference type="EMBL" id="GHH26580.1"/>
    </source>
</evidence>
<sequence>MPGMDGFEVLRRLRTRVDFKSDLLVIVLTADTAVDLRAQCLELGANEMLFKPVAMDALGDVIVRVLASAGWGGVIE</sequence>
<dbReference type="PROSITE" id="PS50110">
    <property type="entry name" value="RESPONSE_REGULATORY"/>
    <property type="match status" value="1"/>
</dbReference>
<gene>
    <name evidence="4" type="ORF">GCM10008023_41350</name>
</gene>
<dbReference type="InterPro" id="IPR001789">
    <property type="entry name" value="Sig_transdc_resp-reg_receiver"/>
</dbReference>
<dbReference type="SUPFAM" id="SSF52172">
    <property type="entry name" value="CheY-like"/>
    <property type="match status" value="1"/>
</dbReference>
<dbReference type="Proteomes" id="UP000652430">
    <property type="component" value="Unassembled WGS sequence"/>
</dbReference>
<organism evidence="4 5">
    <name type="scientific">Sphingomonas glacialis</name>
    <dbReference type="NCBI Taxonomy" id="658225"/>
    <lineage>
        <taxon>Bacteria</taxon>
        <taxon>Pseudomonadati</taxon>
        <taxon>Pseudomonadota</taxon>
        <taxon>Alphaproteobacteria</taxon>
        <taxon>Sphingomonadales</taxon>
        <taxon>Sphingomonadaceae</taxon>
        <taxon>Sphingomonas</taxon>
    </lineage>
</organism>
<evidence type="ECO:0000259" key="3">
    <source>
        <dbReference type="PROSITE" id="PS50110"/>
    </source>
</evidence>
<dbReference type="EMBL" id="BNAQ01000016">
    <property type="protein sequence ID" value="GHH26580.1"/>
    <property type="molecule type" value="Genomic_DNA"/>
</dbReference>
<feature type="domain" description="Response regulatory" evidence="3">
    <location>
        <begin position="1"/>
        <end position="66"/>
    </location>
</feature>
<accession>A0ABQ3LY50</accession>
<evidence type="ECO:0000256" key="2">
    <source>
        <dbReference type="PROSITE-ProRule" id="PRU00169"/>
    </source>
</evidence>
<proteinExistence type="predicted"/>
<keyword evidence="5" id="KW-1185">Reference proteome</keyword>
<protein>
    <recommendedName>
        <fullName evidence="3">Response regulatory domain-containing protein</fullName>
    </recommendedName>
</protein>
<dbReference type="InterPro" id="IPR011006">
    <property type="entry name" value="CheY-like_superfamily"/>
</dbReference>
<comment type="caution">
    <text evidence="2">Lacks conserved residue(s) required for the propagation of feature annotation.</text>
</comment>
<dbReference type="PANTHER" id="PTHR45339:SF6">
    <property type="entry name" value="SENSORY HISTIDINE PROTEIN KINASE"/>
    <property type="match status" value="1"/>
</dbReference>
<dbReference type="Pfam" id="PF00072">
    <property type="entry name" value="Response_reg"/>
    <property type="match status" value="1"/>
</dbReference>
<dbReference type="PANTHER" id="PTHR45339">
    <property type="entry name" value="HYBRID SIGNAL TRANSDUCTION HISTIDINE KINASE J"/>
    <property type="match status" value="1"/>
</dbReference>
<reference evidence="5" key="1">
    <citation type="journal article" date="2019" name="Int. J. Syst. Evol. Microbiol.">
        <title>The Global Catalogue of Microorganisms (GCM) 10K type strain sequencing project: providing services to taxonomists for standard genome sequencing and annotation.</title>
        <authorList>
            <consortium name="The Broad Institute Genomics Platform"/>
            <consortium name="The Broad Institute Genome Sequencing Center for Infectious Disease"/>
            <person name="Wu L."/>
            <person name="Ma J."/>
        </authorList>
    </citation>
    <scope>NUCLEOTIDE SEQUENCE [LARGE SCALE GENOMIC DNA]</scope>
    <source>
        <strain evidence="5">CGMCC 1.8957</strain>
    </source>
</reference>
<comment type="caution">
    <text evidence="4">The sequence shown here is derived from an EMBL/GenBank/DDBJ whole genome shotgun (WGS) entry which is preliminary data.</text>
</comment>
<evidence type="ECO:0000256" key="1">
    <source>
        <dbReference type="ARBA" id="ARBA00022553"/>
    </source>
</evidence>
<keyword evidence="1" id="KW-0597">Phosphoprotein</keyword>
<evidence type="ECO:0000313" key="5">
    <source>
        <dbReference type="Proteomes" id="UP000652430"/>
    </source>
</evidence>
<dbReference type="Gene3D" id="3.40.50.2300">
    <property type="match status" value="1"/>
</dbReference>